<dbReference type="SUPFAM" id="SSF159709">
    <property type="entry name" value="PhnH-like"/>
    <property type="match status" value="1"/>
</dbReference>
<evidence type="ECO:0000313" key="1">
    <source>
        <dbReference type="EMBL" id="GAA4911878.1"/>
    </source>
</evidence>
<sequence length="219" mass="23271">MRAAENYLPGFADPVHDAQQTFRAVLEAMSRPGTTYEVAPAVQETLRTPGPLGAAAGAVILTLCDEQTPVWLDDQLRETGTVESWLRFHAGARIVEDPAEAMFVVVADPAHAPDLNALACGTDEEPHISATVVIDTPALDMPALDMPPADPAATFRIAGPGIKGQATLTIAGLGAGFLDQWQVNHSRFPRGVDLILTDHTSVRALPRTTVLTALEGRAH</sequence>
<proteinExistence type="predicted"/>
<protein>
    <submittedName>
        <fullName evidence="1">Phosphonate C-P lyase system protein PhnH</fullName>
    </submittedName>
</protein>
<evidence type="ECO:0000313" key="2">
    <source>
        <dbReference type="Proteomes" id="UP001500368"/>
    </source>
</evidence>
<dbReference type="Pfam" id="PF05845">
    <property type="entry name" value="PhnH"/>
    <property type="match status" value="1"/>
</dbReference>
<keyword evidence="1" id="KW-0456">Lyase</keyword>
<dbReference type="RefSeq" id="WP_345476347.1">
    <property type="nucleotide sequence ID" value="NZ_BAABLW010000001.1"/>
</dbReference>
<name>A0ABP9FPH5_9MICC</name>
<gene>
    <name evidence="1" type="primary">phnH</name>
    <name evidence="1" type="ORF">GCM10025790_02930</name>
</gene>
<dbReference type="InterPro" id="IPR038058">
    <property type="entry name" value="PhnH-like_sp"/>
</dbReference>
<keyword evidence="2" id="KW-1185">Reference proteome</keyword>
<dbReference type="InterPro" id="IPR008772">
    <property type="entry name" value="Phosphonate_metab_PhnH"/>
</dbReference>
<dbReference type="GO" id="GO:0016829">
    <property type="term" value="F:lyase activity"/>
    <property type="evidence" value="ECO:0007669"/>
    <property type="project" value="UniProtKB-KW"/>
</dbReference>
<dbReference type="NCBIfam" id="TIGR03292">
    <property type="entry name" value="PhnH_redo"/>
    <property type="match status" value="1"/>
</dbReference>
<dbReference type="Proteomes" id="UP001500368">
    <property type="component" value="Unassembled WGS sequence"/>
</dbReference>
<dbReference type="PIRSF" id="PIRSF020680">
    <property type="entry name" value="PhnH"/>
    <property type="match status" value="1"/>
</dbReference>
<dbReference type="Gene3D" id="3.40.50.11310">
    <property type="entry name" value="Bacterial phosphonate metabolism protein PhnH"/>
    <property type="match status" value="1"/>
</dbReference>
<dbReference type="EMBL" id="BAABLW010000001">
    <property type="protein sequence ID" value="GAA4911878.1"/>
    <property type="molecule type" value="Genomic_DNA"/>
</dbReference>
<reference evidence="2" key="1">
    <citation type="journal article" date="2019" name="Int. J. Syst. Evol. Microbiol.">
        <title>The Global Catalogue of Microorganisms (GCM) 10K type strain sequencing project: providing services to taxonomists for standard genome sequencing and annotation.</title>
        <authorList>
            <consortium name="The Broad Institute Genomics Platform"/>
            <consortium name="The Broad Institute Genome Sequencing Center for Infectious Disease"/>
            <person name="Wu L."/>
            <person name="Ma J."/>
        </authorList>
    </citation>
    <scope>NUCLEOTIDE SEQUENCE [LARGE SCALE GENOMIC DNA]</scope>
    <source>
        <strain evidence="2">JCM 19129</strain>
    </source>
</reference>
<accession>A0ABP9FPH5</accession>
<organism evidence="1 2">
    <name type="scientific">Nesterenkonia rhizosphaerae</name>
    <dbReference type="NCBI Taxonomy" id="1348272"/>
    <lineage>
        <taxon>Bacteria</taxon>
        <taxon>Bacillati</taxon>
        <taxon>Actinomycetota</taxon>
        <taxon>Actinomycetes</taxon>
        <taxon>Micrococcales</taxon>
        <taxon>Micrococcaceae</taxon>
        <taxon>Nesterenkonia</taxon>
    </lineage>
</organism>
<comment type="caution">
    <text evidence="1">The sequence shown here is derived from an EMBL/GenBank/DDBJ whole genome shotgun (WGS) entry which is preliminary data.</text>
</comment>